<reference evidence="1 2" key="1">
    <citation type="submission" date="2020-03" db="EMBL/GenBank/DDBJ databases">
        <authorList>
            <person name="Lai Q."/>
        </authorList>
    </citation>
    <scope>NUCLEOTIDE SEQUENCE [LARGE SCALE GENOMIC DNA]</scope>
    <source>
        <strain evidence="1 2">CCUG 25036</strain>
    </source>
</reference>
<protein>
    <submittedName>
        <fullName evidence="1">Uncharacterized protein</fullName>
    </submittedName>
</protein>
<name>A0A7X5UB15_9GAMM</name>
<evidence type="ECO:0000313" key="2">
    <source>
        <dbReference type="Proteomes" id="UP000490980"/>
    </source>
</evidence>
<dbReference type="EMBL" id="JAARLZ010000005">
    <property type="protein sequence ID" value="NII07022.1"/>
    <property type="molecule type" value="Genomic_DNA"/>
</dbReference>
<accession>A0A7X5UB15</accession>
<proteinExistence type="predicted"/>
<comment type="caution">
    <text evidence="1">The sequence shown here is derived from an EMBL/GenBank/DDBJ whole genome shotgun (WGS) entry which is preliminary data.</text>
</comment>
<sequence length="94" mass="10467">MSLRAHEAMPEQQRALANEVRLATWPKESGIRLPIRAFFYVPAASGALAKAQGDQRRYRDQYGLSVPILQLVLPVGVGMPTRFDYNPADQVAPM</sequence>
<dbReference type="AlphaFoldDB" id="A0A7X5UB15"/>
<gene>
    <name evidence="1" type="ORF">HBF25_11540</name>
</gene>
<keyword evidence="2" id="KW-1185">Reference proteome</keyword>
<dbReference type="RefSeq" id="WP_166948510.1">
    <property type="nucleotide sequence ID" value="NZ_JAARLZ010000005.1"/>
</dbReference>
<organism evidence="1 2">
    <name type="scientific">Luteibacter anthropi</name>
    <dbReference type="NCBI Taxonomy" id="564369"/>
    <lineage>
        <taxon>Bacteria</taxon>
        <taxon>Pseudomonadati</taxon>
        <taxon>Pseudomonadota</taxon>
        <taxon>Gammaproteobacteria</taxon>
        <taxon>Lysobacterales</taxon>
        <taxon>Rhodanobacteraceae</taxon>
        <taxon>Luteibacter</taxon>
    </lineage>
</organism>
<dbReference type="Proteomes" id="UP000490980">
    <property type="component" value="Unassembled WGS sequence"/>
</dbReference>
<evidence type="ECO:0000313" key="1">
    <source>
        <dbReference type="EMBL" id="NII07022.1"/>
    </source>
</evidence>